<feature type="region of interest" description="Disordered" evidence="1">
    <location>
        <begin position="1"/>
        <end position="50"/>
    </location>
</feature>
<reference evidence="2 3" key="1">
    <citation type="submission" date="2021-06" db="EMBL/GenBank/DDBJ databases">
        <title>Caerostris darwini draft genome.</title>
        <authorList>
            <person name="Kono N."/>
            <person name="Arakawa K."/>
        </authorList>
    </citation>
    <scope>NUCLEOTIDE SEQUENCE [LARGE SCALE GENOMIC DNA]</scope>
</reference>
<comment type="caution">
    <text evidence="2">The sequence shown here is derived from an EMBL/GenBank/DDBJ whole genome shotgun (WGS) entry which is preliminary data.</text>
</comment>
<name>A0AAV4T437_9ARAC</name>
<accession>A0AAV4T437</accession>
<gene>
    <name evidence="2" type="ORF">CDAR_227631</name>
</gene>
<organism evidence="2 3">
    <name type="scientific">Caerostris darwini</name>
    <dbReference type="NCBI Taxonomy" id="1538125"/>
    <lineage>
        <taxon>Eukaryota</taxon>
        <taxon>Metazoa</taxon>
        <taxon>Ecdysozoa</taxon>
        <taxon>Arthropoda</taxon>
        <taxon>Chelicerata</taxon>
        <taxon>Arachnida</taxon>
        <taxon>Araneae</taxon>
        <taxon>Araneomorphae</taxon>
        <taxon>Entelegynae</taxon>
        <taxon>Araneoidea</taxon>
        <taxon>Araneidae</taxon>
        <taxon>Caerostris</taxon>
    </lineage>
</organism>
<proteinExistence type="predicted"/>
<evidence type="ECO:0000313" key="2">
    <source>
        <dbReference type="EMBL" id="GIY38643.1"/>
    </source>
</evidence>
<dbReference type="Proteomes" id="UP001054837">
    <property type="component" value="Unassembled WGS sequence"/>
</dbReference>
<evidence type="ECO:0000313" key="3">
    <source>
        <dbReference type="Proteomes" id="UP001054837"/>
    </source>
</evidence>
<protein>
    <submittedName>
        <fullName evidence="2">Uncharacterized protein</fullName>
    </submittedName>
</protein>
<evidence type="ECO:0000256" key="1">
    <source>
        <dbReference type="SAM" id="MobiDB-lite"/>
    </source>
</evidence>
<sequence>MKKNPNEREKKMRFQHDGNGGSPDDSQGLFQGRISPAAPEQHPQPRSPDAICSTLQSIESEISSHQEELASYQMPPIRNDGLVSKCHGARGTEDLNTSTKGKANWFLPKV</sequence>
<dbReference type="AlphaFoldDB" id="A0AAV4T437"/>
<feature type="compositionally biased region" description="Basic and acidic residues" evidence="1">
    <location>
        <begin position="1"/>
        <end position="16"/>
    </location>
</feature>
<keyword evidence="3" id="KW-1185">Reference proteome</keyword>
<dbReference type="EMBL" id="BPLQ01008651">
    <property type="protein sequence ID" value="GIY38643.1"/>
    <property type="molecule type" value="Genomic_DNA"/>
</dbReference>